<gene>
    <name evidence="2" type="ORF">AN403_687</name>
</gene>
<name>A0A0P8X0I0_PSEFL</name>
<evidence type="ECO:0000256" key="1">
    <source>
        <dbReference type="SAM" id="Phobius"/>
    </source>
</evidence>
<dbReference type="RefSeq" id="WP_155510442.1">
    <property type="nucleotide sequence ID" value="NZ_LJXB01000092.1"/>
</dbReference>
<reference evidence="2 3" key="1">
    <citation type="submission" date="2015-09" db="EMBL/GenBank/DDBJ databases">
        <authorList>
            <person name="Jackson K.R."/>
            <person name="Lunt B.L."/>
            <person name="Fisher J.N.B."/>
            <person name="Gardner A.V."/>
            <person name="Bailey M.E."/>
            <person name="Deus L.M."/>
            <person name="Earl A.S."/>
            <person name="Gibby P.D."/>
            <person name="Hartmann K.A."/>
            <person name="Liu J.E."/>
            <person name="Manci A.M."/>
            <person name="Nielsen D.A."/>
            <person name="Solomon M.B."/>
            <person name="Breakwell D.P."/>
            <person name="Burnett S.H."/>
            <person name="Grose J.H."/>
        </authorList>
    </citation>
    <scope>NUCLEOTIDE SEQUENCE [LARGE SCALE GENOMIC DNA]</scope>
    <source>
        <strain evidence="2 3">S613</strain>
    </source>
</reference>
<feature type="transmembrane region" description="Helical" evidence="1">
    <location>
        <begin position="376"/>
        <end position="409"/>
    </location>
</feature>
<feature type="transmembrane region" description="Helical" evidence="1">
    <location>
        <begin position="196"/>
        <end position="221"/>
    </location>
</feature>
<keyword evidence="1" id="KW-0812">Transmembrane</keyword>
<proteinExistence type="predicted"/>
<accession>A0A0P8X0I0</accession>
<dbReference type="OrthoDB" id="6433005at2"/>
<organism evidence="2 3">
    <name type="scientific">Pseudomonas fluorescens</name>
    <dbReference type="NCBI Taxonomy" id="294"/>
    <lineage>
        <taxon>Bacteria</taxon>
        <taxon>Pseudomonadati</taxon>
        <taxon>Pseudomonadota</taxon>
        <taxon>Gammaproteobacteria</taxon>
        <taxon>Pseudomonadales</taxon>
        <taxon>Pseudomonadaceae</taxon>
        <taxon>Pseudomonas</taxon>
    </lineage>
</organism>
<dbReference type="Proteomes" id="UP000050349">
    <property type="component" value="Unassembled WGS sequence"/>
</dbReference>
<feature type="transmembrane region" description="Helical" evidence="1">
    <location>
        <begin position="167"/>
        <end position="184"/>
    </location>
</feature>
<feature type="transmembrane region" description="Helical" evidence="1">
    <location>
        <begin position="334"/>
        <end position="356"/>
    </location>
</feature>
<feature type="transmembrane region" description="Helical" evidence="1">
    <location>
        <begin position="97"/>
        <end position="114"/>
    </location>
</feature>
<comment type="caution">
    <text evidence="2">The sequence shown here is derived from an EMBL/GenBank/DDBJ whole genome shotgun (WGS) entry which is preliminary data.</text>
</comment>
<keyword evidence="1" id="KW-0472">Membrane</keyword>
<evidence type="ECO:0000313" key="3">
    <source>
        <dbReference type="Proteomes" id="UP000050349"/>
    </source>
</evidence>
<feature type="transmembrane region" description="Helical" evidence="1">
    <location>
        <begin position="71"/>
        <end position="91"/>
    </location>
</feature>
<dbReference type="AlphaFoldDB" id="A0A0P8X0I0"/>
<feature type="transmembrane region" description="Helical" evidence="1">
    <location>
        <begin position="126"/>
        <end position="147"/>
    </location>
</feature>
<feature type="transmembrane region" description="Helical" evidence="1">
    <location>
        <begin position="15"/>
        <end position="35"/>
    </location>
</feature>
<sequence length="432" mass="47954">MLTMKKNIYLNFKDIDFRIFSSLICLFFLSNFYFVTFESSSLAQGLLASAIVVSGLSYKKGLFFGFGLKKTSAFLGGVFLLLLISLVVFALSGNLKSLTAIALIPLMFASLCFAQRIATTNTNKILHTFFVFLILLIIFGWLGLLGVTQYGNYLRAAKGFPPFSEQSHYALSVGLIAVAYTFSASKKEFIFIFINLLAQALLLPNLTLLVFCALSAFAFSLRFRSKYYIIFLPPFLITTVWASFIFISEVDYFSNRLSFQDSTNVTTLVWIQGWELAHKTFFDTGGLGVGLQMLGLDESQLTEASYKIQNIAGRALNIEDGGFLASKIISETGAMGFAIVLLYILSICKFIKNMAWTNKSLKSGGGVNDSSRRRAFLGGMLFAFIVEMFFRGYGYFSPGLFLVFSAWLADKISKSKNPLHPHIAGLNTPKLS</sequence>
<feature type="transmembrane region" description="Helical" evidence="1">
    <location>
        <begin position="227"/>
        <end position="247"/>
    </location>
</feature>
<protein>
    <submittedName>
        <fullName evidence="2">Putative membrane protein</fullName>
    </submittedName>
</protein>
<evidence type="ECO:0000313" key="2">
    <source>
        <dbReference type="EMBL" id="KPU53063.1"/>
    </source>
</evidence>
<dbReference type="PATRIC" id="fig|294.162.peg.5636"/>
<dbReference type="EMBL" id="LJXB01000092">
    <property type="protein sequence ID" value="KPU53063.1"/>
    <property type="molecule type" value="Genomic_DNA"/>
</dbReference>
<keyword evidence="1" id="KW-1133">Transmembrane helix</keyword>